<dbReference type="InterPro" id="IPR050445">
    <property type="entry name" value="Bact_polysacc_biosynth/exp"/>
</dbReference>
<keyword evidence="4" id="KW-0812">Transmembrane</keyword>
<dbReference type="RefSeq" id="WP_398284211.1">
    <property type="nucleotide sequence ID" value="NZ_JBITLV010000008.1"/>
</dbReference>
<keyword evidence="7" id="KW-1133">Transmembrane helix</keyword>
<dbReference type="CDD" id="cd05387">
    <property type="entry name" value="BY-kinase"/>
    <property type="match status" value="1"/>
</dbReference>
<dbReference type="Proteomes" id="UP001612915">
    <property type="component" value="Unassembled WGS sequence"/>
</dbReference>
<keyword evidence="13" id="KW-1185">Reference proteome</keyword>
<dbReference type="Pfam" id="PF02706">
    <property type="entry name" value="Wzz"/>
    <property type="match status" value="1"/>
</dbReference>
<keyword evidence="6" id="KW-0067">ATP-binding</keyword>
<sequence length="515" mass="54378">MTLTQYLTSFKRQWHIAVLLTALVMAAAAAYTFTRTPQYSATSQVYVNVVSTEGSTLSSNSTFVTQRVKTYGEMATISDLLKQVNSDLQLDYTIGQLRSEITVKTPVDTNVILITAGDASPQRAKQIADQVAKLLPTYVDKVEKVNGQTSPVVVTPFQLADVPTSPVSPNVPLNLAAGLILGLAIGLGSAFLRDQLNTTLKSVTDIEAITGAVPLGIMPFDKTTSAQPLVDANDQSGRAEAYRSLRTNLQFTNVDHPPRVVVVTSSLPGEGKSTTSCNLALTLALNGATTVLIGGDLRKPTLSSYLGISSAVGLTNVLAGQYGLQEVLVPFMKGKLAVLPSGPTPPNPSELLDSAQMRKIVTVLSDKFEYVVIDAPPVLPVTDGALLAAMADGALIVTRHGKTTRDNLQRTLQALHIVNAKVLGTVINFAPMKRGSGYEGYGYGYGYTSQEQANGTRHAHGAGAAATPRMPQGATRPATPSNAWPADLSRPINGPVVPPGQNTPSGSEASWSERG</sequence>
<keyword evidence="12" id="KW-0808">Transferase</keyword>
<dbReference type="InterPro" id="IPR027417">
    <property type="entry name" value="P-loop_NTPase"/>
</dbReference>
<evidence type="ECO:0000256" key="6">
    <source>
        <dbReference type="ARBA" id="ARBA00022840"/>
    </source>
</evidence>
<comment type="similarity">
    <text evidence="2">Belongs to the CpsC/CapA family.</text>
</comment>
<organism evidence="12 13">
    <name type="scientific">Spongisporangium articulatum</name>
    <dbReference type="NCBI Taxonomy" id="3362603"/>
    <lineage>
        <taxon>Bacteria</taxon>
        <taxon>Bacillati</taxon>
        <taxon>Actinomycetota</taxon>
        <taxon>Actinomycetes</taxon>
        <taxon>Kineosporiales</taxon>
        <taxon>Kineosporiaceae</taxon>
        <taxon>Spongisporangium</taxon>
    </lineage>
</organism>
<evidence type="ECO:0000256" key="4">
    <source>
        <dbReference type="ARBA" id="ARBA00022692"/>
    </source>
</evidence>
<dbReference type="PANTHER" id="PTHR32309:SF13">
    <property type="entry name" value="FERRIC ENTEROBACTIN TRANSPORT PROTEIN FEPE"/>
    <property type="match status" value="1"/>
</dbReference>
<dbReference type="EMBL" id="JBITLV010000008">
    <property type="protein sequence ID" value="MFI7589607.1"/>
    <property type="molecule type" value="Genomic_DNA"/>
</dbReference>
<dbReference type="NCBIfam" id="TIGR01007">
    <property type="entry name" value="eps_fam"/>
    <property type="match status" value="1"/>
</dbReference>
<dbReference type="Pfam" id="PF10609">
    <property type="entry name" value="ParA"/>
    <property type="match status" value="1"/>
</dbReference>
<dbReference type="EC" id="2.7.10.2" evidence="12"/>
<evidence type="ECO:0000256" key="9">
    <source>
        <dbReference type="SAM" id="MobiDB-lite"/>
    </source>
</evidence>
<proteinExistence type="inferred from homology"/>
<reference evidence="12 13" key="1">
    <citation type="submission" date="2024-10" db="EMBL/GenBank/DDBJ databases">
        <title>The Natural Products Discovery Center: Release of the First 8490 Sequenced Strains for Exploring Actinobacteria Biosynthetic Diversity.</title>
        <authorList>
            <person name="Kalkreuter E."/>
            <person name="Kautsar S.A."/>
            <person name="Yang D."/>
            <person name="Bader C.D."/>
            <person name="Teijaro C.N."/>
            <person name="Fluegel L."/>
            <person name="Davis C.M."/>
            <person name="Simpson J.R."/>
            <person name="Lauterbach L."/>
            <person name="Steele A.D."/>
            <person name="Gui C."/>
            <person name="Meng S."/>
            <person name="Li G."/>
            <person name="Viehrig K."/>
            <person name="Ye F."/>
            <person name="Su P."/>
            <person name="Kiefer A.F."/>
            <person name="Nichols A."/>
            <person name="Cepeda A.J."/>
            <person name="Yan W."/>
            <person name="Fan B."/>
            <person name="Jiang Y."/>
            <person name="Adhikari A."/>
            <person name="Zheng C.-J."/>
            <person name="Schuster L."/>
            <person name="Cowan T.M."/>
            <person name="Smanski M.J."/>
            <person name="Chevrette M.G."/>
            <person name="De Carvalho L.P.S."/>
            <person name="Shen B."/>
        </authorList>
    </citation>
    <scope>NUCLEOTIDE SEQUENCE [LARGE SCALE GENOMIC DNA]</scope>
    <source>
        <strain evidence="12 13">NPDC049639</strain>
    </source>
</reference>
<feature type="compositionally biased region" description="Polar residues" evidence="9">
    <location>
        <begin position="500"/>
        <end position="515"/>
    </location>
</feature>
<dbReference type="InterPro" id="IPR033756">
    <property type="entry name" value="YlxH/NBP35"/>
</dbReference>
<dbReference type="PANTHER" id="PTHR32309">
    <property type="entry name" value="TYROSINE-PROTEIN KINASE"/>
    <property type="match status" value="1"/>
</dbReference>
<evidence type="ECO:0000256" key="3">
    <source>
        <dbReference type="ARBA" id="ARBA00022475"/>
    </source>
</evidence>
<comment type="caution">
    <text evidence="12">The sequence shown here is derived from an EMBL/GenBank/DDBJ whole genome shotgun (WGS) entry which is preliminary data.</text>
</comment>
<feature type="region of interest" description="Disordered" evidence="9">
    <location>
        <begin position="454"/>
        <end position="515"/>
    </location>
</feature>
<dbReference type="InterPro" id="IPR005702">
    <property type="entry name" value="Wzc-like_C"/>
</dbReference>
<accession>A0ABW8AVF0</accession>
<evidence type="ECO:0000313" key="13">
    <source>
        <dbReference type="Proteomes" id="UP001612915"/>
    </source>
</evidence>
<evidence type="ECO:0000256" key="10">
    <source>
        <dbReference type="SAM" id="SignalP"/>
    </source>
</evidence>
<feature type="signal peptide" evidence="10">
    <location>
        <begin position="1"/>
        <end position="30"/>
    </location>
</feature>
<comment type="subcellular location">
    <subcellularLocation>
        <location evidence="1">Cell membrane</location>
        <topology evidence="1">Multi-pass membrane protein</topology>
    </subcellularLocation>
</comment>
<dbReference type="SUPFAM" id="SSF52540">
    <property type="entry name" value="P-loop containing nucleoside triphosphate hydrolases"/>
    <property type="match status" value="1"/>
</dbReference>
<keyword evidence="10" id="KW-0732">Signal</keyword>
<name>A0ABW8AVF0_9ACTN</name>
<protein>
    <submittedName>
        <fullName evidence="12">Polysaccharide biosynthesis tyrosine autokinase</fullName>
        <ecNumber evidence="12">2.7.10.2</ecNumber>
    </submittedName>
</protein>
<evidence type="ECO:0000313" key="12">
    <source>
        <dbReference type="EMBL" id="MFI7589607.1"/>
    </source>
</evidence>
<keyword evidence="3" id="KW-1003">Cell membrane</keyword>
<evidence type="ECO:0000256" key="1">
    <source>
        <dbReference type="ARBA" id="ARBA00004651"/>
    </source>
</evidence>
<gene>
    <name evidence="12" type="ORF">ACIB24_21275</name>
</gene>
<evidence type="ECO:0000256" key="5">
    <source>
        <dbReference type="ARBA" id="ARBA00022741"/>
    </source>
</evidence>
<evidence type="ECO:0000256" key="2">
    <source>
        <dbReference type="ARBA" id="ARBA00006683"/>
    </source>
</evidence>
<evidence type="ECO:0000256" key="8">
    <source>
        <dbReference type="ARBA" id="ARBA00023136"/>
    </source>
</evidence>
<dbReference type="GO" id="GO:0004715">
    <property type="term" value="F:non-membrane spanning protein tyrosine kinase activity"/>
    <property type="evidence" value="ECO:0007669"/>
    <property type="project" value="UniProtKB-EC"/>
</dbReference>
<feature type="chain" id="PRO_5047464114" evidence="10">
    <location>
        <begin position="31"/>
        <end position="515"/>
    </location>
</feature>
<keyword evidence="5" id="KW-0547">Nucleotide-binding</keyword>
<evidence type="ECO:0000256" key="7">
    <source>
        <dbReference type="ARBA" id="ARBA00022989"/>
    </source>
</evidence>
<evidence type="ECO:0000259" key="11">
    <source>
        <dbReference type="Pfam" id="PF02706"/>
    </source>
</evidence>
<dbReference type="InterPro" id="IPR003856">
    <property type="entry name" value="LPS_length_determ_N"/>
</dbReference>
<dbReference type="Gene3D" id="3.40.50.300">
    <property type="entry name" value="P-loop containing nucleotide triphosphate hydrolases"/>
    <property type="match status" value="1"/>
</dbReference>
<feature type="domain" description="Polysaccharide chain length determinant N-terminal" evidence="11">
    <location>
        <begin position="3"/>
        <end position="83"/>
    </location>
</feature>
<keyword evidence="8" id="KW-0472">Membrane</keyword>